<proteinExistence type="predicted"/>
<evidence type="ECO:0000313" key="8">
    <source>
        <dbReference type="RefSeq" id="XP_017876050.1"/>
    </source>
</evidence>
<organism evidence="7 8">
    <name type="scientific">Ceratina calcarata</name>
    <dbReference type="NCBI Taxonomy" id="156304"/>
    <lineage>
        <taxon>Eukaryota</taxon>
        <taxon>Metazoa</taxon>
        <taxon>Ecdysozoa</taxon>
        <taxon>Arthropoda</taxon>
        <taxon>Hexapoda</taxon>
        <taxon>Insecta</taxon>
        <taxon>Pterygota</taxon>
        <taxon>Neoptera</taxon>
        <taxon>Endopterygota</taxon>
        <taxon>Hymenoptera</taxon>
        <taxon>Apocrita</taxon>
        <taxon>Aculeata</taxon>
        <taxon>Apoidea</taxon>
        <taxon>Anthophila</taxon>
        <taxon>Apidae</taxon>
        <taxon>Ceratina</taxon>
        <taxon>Zadontomerus</taxon>
    </lineage>
</organism>
<dbReference type="GO" id="GO:0008270">
    <property type="term" value="F:zinc ion binding"/>
    <property type="evidence" value="ECO:0007669"/>
    <property type="project" value="UniProtKB-KW"/>
</dbReference>
<name>A0AAJ7ITC7_9HYME</name>
<dbReference type="InterPro" id="IPR000315">
    <property type="entry name" value="Znf_B-box"/>
</dbReference>
<reference evidence="8" key="1">
    <citation type="submission" date="2025-08" db="UniProtKB">
        <authorList>
            <consortium name="RefSeq"/>
        </authorList>
    </citation>
    <scope>IDENTIFICATION</scope>
    <source>
        <tissue evidence="8">Whole body</tissue>
    </source>
</reference>
<feature type="repeat" description="NHL" evidence="3">
    <location>
        <begin position="492"/>
        <end position="532"/>
    </location>
</feature>
<dbReference type="GO" id="GO:0043161">
    <property type="term" value="P:proteasome-mediated ubiquitin-dependent protein catabolic process"/>
    <property type="evidence" value="ECO:0007669"/>
    <property type="project" value="TreeGrafter"/>
</dbReference>
<evidence type="ECO:0000256" key="4">
    <source>
        <dbReference type="SAM" id="Coils"/>
    </source>
</evidence>
<dbReference type="PANTHER" id="PTHR24104:SF48">
    <property type="entry name" value="PROTEIN WECH"/>
    <property type="match status" value="1"/>
</dbReference>
<dbReference type="Gene3D" id="3.30.160.60">
    <property type="entry name" value="Classic Zinc Finger"/>
    <property type="match status" value="1"/>
</dbReference>
<dbReference type="PANTHER" id="PTHR24104">
    <property type="entry name" value="E3 UBIQUITIN-PROTEIN LIGASE NHLRC1-RELATED"/>
    <property type="match status" value="1"/>
</dbReference>
<feature type="coiled-coil region" evidence="4">
    <location>
        <begin position="158"/>
        <end position="239"/>
    </location>
</feature>
<dbReference type="RefSeq" id="XP_017876050.1">
    <property type="nucleotide sequence ID" value="XM_018020561.1"/>
</dbReference>
<feature type="repeat" description="NHL" evidence="3">
    <location>
        <begin position="547"/>
        <end position="581"/>
    </location>
</feature>
<dbReference type="SUPFAM" id="SSF101898">
    <property type="entry name" value="NHL repeat"/>
    <property type="match status" value="1"/>
</dbReference>
<feature type="region of interest" description="Disordered" evidence="5">
    <location>
        <begin position="352"/>
        <end position="374"/>
    </location>
</feature>
<feature type="repeat" description="NHL" evidence="3">
    <location>
        <begin position="395"/>
        <end position="438"/>
    </location>
</feature>
<dbReference type="GO" id="GO:0061630">
    <property type="term" value="F:ubiquitin protein ligase activity"/>
    <property type="evidence" value="ECO:0007669"/>
    <property type="project" value="TreeGrafter"/>
</dbReference>
<dbReference type="Pfam" id="PF01436">
    <property type="entry name" value="NHL"/>
    <property type="match status" value="6"/>
</dbReference>
<dbReference type="KEGG" id="ccal:108622595"/>
<keyword evidence="2" id="KW-0479">Metal-binding</keyword>
<dbReference type="GO" id="GO:0000209">
    <property type="term" value="P:protein polyubiquitination"/>
    <property type="evidence" value="ECO:0007669"/>
    <property type="project" value="TreeGrafter"/>
</dbReference>
<dbReference type="InterPro" id="IPR001258">
    <property type="entry name" value="NHL_repeat"/>
</dbReference>
<dbReference type="GeneID" id="108622595"/>
<dbReference type="InterPro" id="IPR050952">
    <property type="entry name" value="TRIM-NHL_E3_ligases"/>
</dbReference>
<keyword evidence="1" id="KW-0677">Repeat</keyword>
<keyword evidence="4" id="KW-0175">Coiled coil</keyword>
<evidence type="ECO:0000256" key="3">
    <source>
        <dbReference type="PROSITE-ProRule" id="PRU00504"/>
    </source>
</evidence>
<evidence type="ECO:0000313" key="7">
    <source>
        <dbReference type="Proteomes" id="UP000694925"/>
    </source>
</evidence>
<dbReference type="Proteomes" id="UP000694925">
    <property type="component" value="Unplaced"/>
</dbReference>
<dbReference type="AlphaFoldDB" id="A0AAJ7ITC7"/>
<dbReference type="InterPro" id="IPR011042">
    <property type="entry name" value="6-blade_b-propeller_TolB-like"/>
</dbReference>
<evidence type="ECO:0000256" key="5">
    <source>
        <dbReference type="SAM" id="MobiDB-lite"/>
    </source>
</evidence>
<feature type="repeat" description="NHL" evidence="3">
    <location>
        <begin position="599"/>
        <end position="629"/>
    </location>
</feature>
<feature type="domain" description="B box-type" evidence="6">
    <location>
        <begin position="121"/>
        <end position="161"/>
    </location>
</feature>
<accession>A0AAJ7ITC7</accession>
<evidence type="ECO:0000259" key="6">
    <source>
        <dbReference type="PROSITE" id="PS50119"/>
    </source>
</evidence>
<feature type="repeat" description="NHL" evidence="3">
    <location>
        <begin position="442"/>
        <end position="485"/>
    </location>
</feature>
<sequence length="673" mass="75417">MLYMLYMPSQCTNTKQPVGHGRPRLWRSFTTSSESNCTNSRHSSESSSFDMNSLFTYLEQDVEATTSNDNAHNRNSPSRSCSGCSDRDYRACLLGQTSNSPESDLENGNPLRIPDFLKNIVETPPCEVHLDAEKLYCYTCSKPLCRDCGIQQHEDHVTNNLMEAVKDAQAQAKEVLQEVILGIRRLEEELDATEMAKGIVQHHSKQAEVDMMLTVVKATAIAEKRQKQLLANIQNAMREQLPVLNSARLALKKKLVRLSFVCDILSEAMEIDPEKDHPLCLSIITDMAIAEIDDSDETSASLSPEENEQCIEFSDIESNFQNVVPNFGESIDNQPGTIGDRRLQRNSINTNLDEEFHSGPWPMPSVSKPRETTRTHPFPVTVRMYRNSEVPVKPSKIIGTGGDVLDNLCRPWGIACDQKGYIIVADRSNNRIQIYRQDGSLVRRFGSIGTAPGQFQRPAGVAVDSRRRIIVADKDNHRIQIFTMEGLFLLAFGEIGKQCGQFNYPWDVAVNYDCQIIVSDTKNHRIQLFTAEGIFLQKYGPETSPNTWEQFDCPRGVAFDTEGNVAVTDFNNHKVITVNSDFEDVHVFQCEATGVLKSFRRPQGIVIDDAGNVIVADSKRHRIQIFNKDGQLKWSYGSLGQGESEMDRPAGVALCPDGRIAVVDFGNNRVLLI</sequence>
<protein>
    <submittedName>
        <fullName evidence="8">E3 ubiquitin-protein ligase TRIM71-like</fullName>
    </submittedName>
</protein>
<dbReference type="CDD" id="cd14954">
    <property type="entry name" value="NHL_TRIM71_like"/>
    <property type="match status" value="1"/>
</dbReference>
<dbReference type="PROSITE" id="PS51125">
    <property type="entry name" value="NHL"/>
    <property type="match status" value="6"/>
</dbReference>
<feature type="repeat" description="NHL" evidence="3">
    <location>
        <begin position="637"/>
        <end position="673"/>
    </location>
</feature>
<evidence type="ECO:0000256" key="2">
    <source>
        <dbReference type="PROSITE-ProRule" id="PRU00024"/>
    </source>
</evidence>
<keyword evidence="2" id="KW-0863">Zinc-finger</keyword>
<dbReference type="SUPFAM" id="SSF57845">
    <property type="entry name" value="B-box zinc-binding domain"/>
    <property type="match status" value="1"/>
</dbReference>
<keyword evidence="2" id="KW-0862">Zinc</keyword>
<dbReference type="Pfam" id="PF00643">
    <property type="entry name" value="zf-B_box"/>
    <property type="match status" value="1"/>
</dbReference>
<keyword evidence="7" id="KW-1185">Reference proteome</keyword>
<dbReference type="PROSITE" id="PS50119">
    <property type="entry name" value="ZF_BBOX"/>
    <property type="match status" value="1"/>
</dbReference>
<dbReference type="Gene3D" id="2.120.10.30">
    <property type="entry name" value="TolB, C-terminal domain"/>
    <property type="match status" value="1"/>
</dbReference>
<evidence type="ECO:0000256" key="1">
    <source>
        <dbReference type="ARBA" id="ARBA00022737"/>
    </source>
</evidence>
<gene>
    <name evidence="8" type="primary">LOC108622595</name>
</gene>